<keyword evidence="3" id="KW-1185">Reference proteome</keyword>
<proteinExistence type="predicted"/>
<dbReference type="KEGG" id="vg:65129164"/>
<keyword evidence="1" id="KW-0472">Membrane</keyword>
<keyword evidence="1" id="KW-0812">Transmembrane</keyword>
<dbReference type="GeneID" id="65129164"/>
<reference evidence="2 3" key="1">
    <citation type="submission" date="2020-07" db="EMBL/GenBank/DDBJ databases">
        <title>Taxonomic proposal: Crassvirales, a new order of highly abundant and diverse bacterial viruses.</title>
        <authorList>
            <person name="Shkoporov A.N."/>
            <person name="Stockdale S.R."/>
            <person name="Guerin E."/>
            <person name="Ross R.P."/>
            <person name="Hill C."/>
        </authorList>
    </citation>
    <scope>NUCLEOTIDE SEQUENCE [LARGE SCALE GENOMIC DNA]</scope>
</reference>
<protein>
    <submittedName>
        <fullName evidence="2">Uncharacterized protein</fullName>
    </submittedName>
</protein>
<evidence type="ECO:0000313" key="3">
    <source>
        <dbReference type="Proteomes" id="UP000593744"/>
    </source>
</evidence>
<name>A0A7M1RX53_9CAUD</name>
<accession>A0A7M1RX53</accession>
<dbReference type="RefSeq" id="YP_010110842.1">
    <property type="nucleotide sequence ID" value="NC_055875.1"/>
</dbReference>
<evidence type="ECO:0000256" key="1">
    <source>
        <dbReference type="SAM" id="Phobius"/>
    </source>
</evidence>
<dbReference type="EMBL" id="MT774382">
    <property type="protein sequence ID" value="QOR58684.1"/>
    <property type="molecule type" value="Genomic_DNA"/>
</dbReference>
<feature type="transmembrane region" description="Helical" evidence="1">
    <location>
        <begin position="12"/>
        <end position="36"/>
    </location>
</feature>
<sequence length="166" mass="18186">MSEKGDGTVGGVWKGVVLVLLTIVTLLLLCIVYQGLKGENPLTKVKESVGFSTETEVAIPTVQERLNKFSAEVEDTKAYDTYLSLPIVIVEGILNKLGPDADYRAIVNEYYTNRSYWISTQVSNQIKPVLTGPDAKNVERVEVKTVLKEETPPGNEVSLTPADSVK</sequence>
<keyword evidence="1" id="KW-1133">Transmembrane helix</keyword>
<organism evidence="2 3">
    <name type="scientific">uncultured phage cr10_1</name>
    <dbReference type="NCBI Taxonomy" id="2772066"/>
    <lineage>
        <taxon>Viruses</taxon>
        <taxon>Duplodnaviria</taxon>
        <taxon>Heunggongvirae</taxon>
        <taxon>Uroviricota</taxon>
        <taxon>Caudoviricetes</taxon>
        <taxon>Crassvirales</taxon>
        <taxon>Suoliviridae</taxon>
        <taxon>Boorivirinae</taxon>
        <taxon>Canhaevirus</taxon>
        <taxon>Canhaevirus hiberniae</taxon>
    </lineage>
</organism>
<evidence type="ECO:0000313" key="2">
    <source>
        <dbReference type="EMBL" id="QOR58684.1"/>
    </source>
</evidence>
<dbReference type="Proteomes" id="UP000593744">
    <property type="component" value="Segment"/>
</dbReference>